<dbReference type="EMBL" id="CP070496">
    <property type="protein sequence ID" value="QSB04634.1"/>
    <property type="molecule type" value="Genomic_DNA"/>
</dbReference>
<keyword evidence="1" id="KW-0812">Transmembrane</keyword>
<evidence type="ECO:0000259" key="2">
    <source>
        <dbReference type="Pfam" id="PF04235"/>
    </source>
</evidence>
<proteinExistence type="predicted"/>
<name>A0A895XH09_9ACTN</name>
<dbReference type="AlphaFoldDB" id="A0A895XH09"/>
<dbReference type="PANTHER" id="PTHR30590">
    <property type="entry name" value="INNER MEMBRANE PROTEIN"/>
    <property type="match status" value="1"/>
</dbReference>
<accession>A0A895XH09</accession>
<dbReference type="InterPro" id="IPR007349">
    <property type="entry name" value="DUF418"/>
</dbReference>
<evidence type="ECO:0000313" key="3">
    <source>
        <dbReference type="EMBL" id="QSB04634.1"/>
    </source>
</evidence>
<feature type="transmembrane region" description="Helical" evidence="1">
    <location>
        <begin position="73"/>
        <end position="90"/>
    </location>
</feature>
<feature type="transmembrane region" description="Helical" evidence="1">
    <location>
        <begin position="110"/>
        <end position="127"/>
    </location>
</feature>
<feature type="transmembrane region" description="Helical" evidence="1">
    <location>
        <begin position="133"/>
        <end position="152"/>
    </location>
</feature>
<keyword evidence="1" id="KW-1133">Transmembrane helix</keyword>
<dbReference type="RefSeq" id="WP_213170631.1">
    <property type="nucleotide sequence ID" value="NZ_CP070496.1"/>
</dbReference>
<evidence type="ECO:0000256" key="1">
    <source>
        <dbReference type="SAM" id="Phobius"/>
    </source>
</evidence>
<feature type="transmembrane region" description="Helical" evidence="1">
    <location>
        <begin position="280"/>
        <end position="302"/>
    </location>
</feature>
<organism evidence="3 4">
    <name type="scientific">Natronoglycomyces albus</name>
    <dbReference type="NCBI Taxonomy" id="2811108"/>
    <lineage>
        <taxon>Bacteria</taxon>
        <taxon>Bacillati</taxon>
        <taxon>Actinomycetota</taxon>
        <taxon>Actinomycetes</taxon>
        <taxon>Glycomycetales</taxon>
        <taxon>Glycomycetaceae</taxon>
        <taxon>Natronoglycomyces</taxon>
    </lineage>
</organism>
<dbReference type="KEGG" id="nav:JQS30_12750"/>
<feature type="transmembrane region" description="Helical" evidence="1">
    <location>
        <begin position="351"/>
        <end position="368"/>
    </location>
</feature>
<keyword evidence="4" id="KW-1185">Reference proteome</keyword>
<dbReference type="InterPro" id="IPR052529">
    <property type="entry name" value="Bact_Transport_Assoc"/>
</dbReference>
<dbReference type="PANTHER" id="PTHR30590:SF2">
    <property type="entry name" value="INNER MEMBRANE PROTEIN"/>
    <property type="match status" value="1"/>
</dbReference>
<reference evidence="3" key="1">
    <citation type="submission" date="2021-02" db="EMBL/GenBank/DDBJ databases">
        <title>Natronoglycomyces albus gen. nov., sp. nov, a haloalkaliphilic actinobacterium from a soda solonchak soil.</title>
        <authorList>
            <person name="Sorokin D.Y."/>
            <person name="Khijniak T.V."/>
            <person name="Zakharycheva A.P."/>
            <person name="Boueva O.V."/>
            <person name="Ariskina E.V."/>
            <person name="Hahnke R.L."/>
            <person name="Bunk B."/>
            <person name="Sproer C."/>
            <person name="Schumann P."/>
            <person name="Evtushenko L.I."/>
            <person name="Kublanov I.V."/>
        </authorList>
    </citation>
    <scope>NUCLEOTIDE SEQUENCE</scope>
    <source>
        <strain evidence="3">DSM 106290</strain>
    </source>
</reference>
<feature type="transmembrane region" description="Helical" evidence="1">
    <location>
        <begin position="22"/>
        <end position="42"/>
    </location>
</feature>
<sequence>MPTTDTHTTPTSIPQRKLTPDLARGFMLLLIAMAYSGIYLTASDVGGYGSMPGGSGLDQTVSFTATLLLENRAFPLFGIMFGIGMVMLVTRQSQKGTSEADSRRLLKRRALWLLVFGIAHAILVFPGEILAAYGLATLILAWLLFRPSTVLARAAAIVSVYYVVVIMLGSLAMGAYAQEMDEGDFAIPGYLTATDWVERMVSGPIAPLFNVFFFPTLILVIIGIIMGRKGYLDDPERHRHTLRKLAIGGITISVLGALPMALAGAGALDLSDAAYGLTSGLQILTGIIGGIGYVAAFALLGIRLERSRGPITRALAAGGQRSLTLYLYCSVMIAVVMHPDLIGIGDHTHRAGAVTIAFLIWVSGIVLMRAQDSAGKPGPADKLLRTLVYRPAKQAKPTN</sequence>
<gene>
    <name evidence="3" type="ORF">JQS30_12750</name>
</gene>
<feature type="transmembrane region" description="Helical" evidence="1">
    <location>
        <begin position="323"/>
        <end position="345"/>
    </location>
</feature>
<evidence type="ECO:0000313" key="4">
    <source>
        <dbReference type="Proteomes" id="UP000662939"/>
    </source>
</evidence>
<dbReference type="Proteomes" id="UP000662939">
    <property type="component" value="Chromosome"/>
</dbReference>
<feature type="domain" description="DUF418" evidence="2">
    <location>
        <begin position="226"/>
        <end position="390"/>
    </location>
</feature>
<dbReference type="Pfam" id="PF04235">
    <property type="entry name" value="DUF418"/>
    <property type="match status" value="1"/>
</dbReference>
<keyword evidence="1" id="KW-0472">Membrane</keyword>
<feature type="transmembrane region" description="Helical" evidence="1">
    <location>
        <begin position="245"/>
        <end position="268"/>
    </location>
</feature>
<feature type="transmembrane region" description="Helical" evidence="1">
    <location>
        <begin position="159"/>
        <end position="177"/>
    </location>
</feature>
<feature type="transmembrane region" description="Helical" evidence="1">
    <location>
        <begin position="205"/>
        <end position="225"/>
    </location>
</feature>
<protein>
    <submittedName>
        <fullName evidence="3">DUF418 domain-containing protein</fullName>
    </submittedName>
</protein>